<proteinExistence type="predicted"/>
<dbReference type="AlphaFoldDB" id="A0A1G1YS33"/>
<keyword evidence="3" id="KW-0235">DNA replication</keyword>
<dbReference type="GO" id="GO:0003887">
    <property type="term" value="F:DNA-directed DNA polymerase activity"/>
    <property type="evidence" value="ECO:0007669"/>
    <property type="project" value="UniProtKB-KW"/>
</dbReference>
<evidence type="ECO:0000259" key="6">
    <source>
        <dbReference type="Pfam" id="PF17657"/>
    </source>
</evidence>
<evidence type="ECO:0000256" key="4">
    <source>
        <dbReference type="ARBA" id="ARBA00022932"/>
    </source>
</evidence>
<comment type="caution">
    <text evidence="7">The sequence shown here is derived from an EMBL/GenBank/DDBJ whole genome shotgun (WGS) entry which is preliminary data.</text>
</comment>
<dbReference type="EMBL" id="MHIN01000021">
    <property type="protein sequence ID" value="OGY55155.1"/>
    <property type="molecule type" value="Genomic_DNA"/>
</dbReference>
<keyword evidence="2" id="KW-0548">Nucleotidyltransferase</keyword>
<evidence type="ECO:0000313" key="8">
    <source>
        <dbReference type="Proteomes" id="UP000178122"/>
    </source>
</evidence>
<evidence type="ECO:0000259" key="5">
    <source>
        <dbReference type="Pfam" id="PF07733"/>
    </source>
</evidence>
<reference evidence="7 8" key="1">
    <citation type="journal article" date="2016" name="Nat. Commun.">
        <title>Thousands of microbial genomes shed light on interconnected biogeochemical processes in an aquifer system.</title>
        <authorList>
            <person name="Anantharaman K."/>
            <person name="Brown C.T."/>
            <person name="Hug L.A."/>
            <person name="Sharon I."/>
            <person name="Castelle C.J."/>
            <person name="Probst A.J."/>
            <person name="Thomas B.C."/>
            <person name="Singh A."/>
            <person name="Wilkins M.J."/>
            <person name="Karaoz U."/>
            <person name="Brodie E.L."/>
            <person name="Williams K.H."/>
            <person name="Hubbard S.S."/>
            <person name="Banfield J.F."/>
        </authorList>
    </citation>
    <scope>NUCLEOTIDE SEQUENCE [LARGE SCALE GENOMIC DNA]</scope>
</reference>
<evidence type="ECO:0000313" key="7">
    <source>
        <dbReference type="EMBL" id="OGY55155.1"/>
    </source>
</evidence>
<dbReference type="Proteomes" id="UP000178122">
    <property type="component" value="Unassembled WGS sequence"/>
</dbReference>
<evidence type="ECO:0000256" key="2">
    <source>
        <dbReference type="ARBA" id="ARBA00022695"/>
    </source>
</evidence>
<dbReference type="GO" id="GO:0006260">
    <property type="term" value="P:DNA replication"/>
    <property type="evidence" value="ECO:0007669"/>
    <property type="project" value="UniProtKB-KW"/>
</dbReference>
<organism evidence="7 8">
    <name type="scientific">Candidatus Buchananbacteria bacterium RIFCSPLOWO2_01_FULL_40_23b</name>
    <dbReference type="NCBI Taxonomy" id="1797544"/>
    <lineage>
        <taxon>Bacteria</taxon>
        <taxon>Candidatus Buchananiibacteriota</taxon>
    </lineage>
</organism>
<keyword evidence="1" id="KW-0808">Transferase</keyword>
<name>A0A1G1YS33_9BACT</name>
<dbReference type="InterPro" id="IPR011708">
    <property type="entry name" value="DNA_pol3_alpha_NTPase_dom"/>
</dbReference>
<dbReference type="Pfam" id="PF07733">
    <property type="entry name" value="DNA_pol3_alpha"/>
    <property type="match status" value="1"/>
</dbReference>
<sequence>MVEQKRSFVHLTTQTGFTPGALGTPESYASAAKRNNTSIGIADTAPDAWIPFETACRQAQVTPLFGGVVYPLIDSVNRSRVSLHALDARGLTNIIRILDSQDTRKNTFDIADIAENSDGLIAIAAQPGYLAMRMTFDPHRLFYELTHVGDFESDLQIRQDALEVDDLNAQTVVTNRPWRAHPNPFDQFHSLTRIAQKAGQRLHQEEFSLTDISDNIVVHEWIRDRARPGNVFEAAASYHPEQYLKSPDQMRGLVPVSAAEHVIWQRGCDETGNIASNLMQALPRPSVPRYPVPEGRTAYSVLQERVQKAIPNRYPDWNSMGDRARQEIMERTIYELEAIGNRGLEDLFLIASDTVLFAKKQNPPIRMHGAGSDAGSQVCYLLEITNVPPIPNNLLFERFLDPEGVKKPDIDFHADAEHRDEIFDYLFSHYPHYGIYPARIATFPTWGIQGAVSDVLKVFGFSNTEIKTVKQILFPSRYSNDFDGEIRQNAKNQQIQTGVQPQLIEAAIDLKKRGIFKAHLSTHFSKVVFHGSSPPFVTLVDGKPRVSEDKDDVEDRSELNIDLVSSNVLTLLEHVLQATGFDEKDIPPDDEETIREVFLSHTTGVPGIETSYMKGVLWPYGKSTNWRTLLKKDLLLAILASRPGVTPEHREWLMDQRGKNQPFKYDYPVIDEILEESYGIVVSQEQIIRLVSQAGGFSSAESEQVRKHISKQREPEKLMEYAQQFFHRAVEKGIPQNQAQLLAEQIVHFSRYGFLKGHVMESILDDAYKLMFLKLRFPEAYVREVQKLGKGHFFKTGHPEAYEEELRRLLR</sequence>
<feature type="domain" description="DNA polymerase III alpha subunit finger" evidence="6">
    <location>
        <begin position="569"/>
        <end position="733"/>
    </location>
</feature>
<feature type="domain" description="Bacterial DNA polymerase III alpha subunit NTPase" evidence="5">
    <location>
        <begin position="301"/>
        <end position="529"/>
    </location>
</feature>
<evidence type="ECO:0000256" key="3">
    <source>
        <dbReference type="ARBA" id="ARBA00022705"/>
    </source>
</evidence>
<protein>
    <submittedName>
        <fullName evidence="7">Uncharacterized protein</fullName>
    </submittedName>
</protein>
<dbReference type="Gene3D" id="3.20.20.140">
    <property type="entry name" value="Metal-dependent hydrolases"/>
    <property type="match status" value="1"/>
</dbReference>
<dbReference type="PANTHER" id="PTHR32294">
    <property type="entry name" value="DNA POLYMERASE III SUBUNIT ALPHA"/>
    <property type="match status" value="1"/>
</dbReference>
<dbReference type="InterPro" id="IPR004805">
    <property type="entry name" value="DnaE2/DnaE/PolC"/>
</dbReference>
<accession>A0A1G1YS33</accession>
<gene>
    <name evidence="7" type="ORF">A2912_01420</name>
</gene>
<dbReference type="InterPro" id="IPR040982">
    <property type="entry name" value="DNA_pol3_finger"/>
</dbReference>
<dbReference type="Pfam" id="PF17657">
    <property type="entry name" value="DNA_pol3_finger"/>
    <property type="match status" value="1"/>
</dbReference>
<keyword evidence="4" id="KW-0239">DNA-directed DNA polymerase</keyword>
<dbReference type="GO" id="GO:0008408">
    <property type="term" value="F:3'-5' exonuclease activity"/>
    <property type="evidence" value="ECO:0007669"/>
    <property type="project" value="InterPro"/>
</dbReference>
<evidence type="ECO:0000256" key="1">
    <source>
        <dbReference type="ARBA" id="ARBA00022679"/>
    </source>
</evidence>